<sequence>MESVSAGSVQAITGAILSYSSSASAPNLDPFAFKEAALARLRNVAEPPQHLIDIPPSYDPQCERLIRPRPRAEGSLRCVVRLQPREKDVLMHVEDGNVLLLVARKEGKHWRIGERDSPASPSSRLRPTLPPPVSAAGADRAFASASALVQLTTCGGGAYSVERVNTMAALLPLDESAEARDGSGREWLPGEAECAAAPERPPGELRSQLHDALVGQPTPGATLLMTKLPRWNPSTDAFELPFHGRANLASERNFQLVTALRGKVAADAPIVLLHGKLDEATYSLDFRYPLSPLHAFALALVTWGW</sequence>
<reference evidence="4" key="2">
    <citation type="submission" date="2024-10" db="UniProtKB">
        <authorList>
            <consortium name="EnsemblProtists"/>
        </authorList>
    </citation>
    <scope>IDENTIFICATION</scope>
</reference>
<dbReference type="AlphaFoldDB" id="A0A0D3JW66"/>
<name>A0A0D3JW66_EMIH1</name>
<feature type="compositionally biased region" description="Low complexity" evidence="2">
    <location>
        <begin position="118"/>
        <end position="127"/>
    </location>
</feature>
<dbReference type="PaxDb" id="2903-EOD27751"/>
<dbReference type="STRING" id="2903.R1EXM0"/>
<evidence type="ECO:0000256" key="2">
    <source>
        <dbReference type="SAM" id="MobiDB-lite"/>
    </source>
</evidence>
<dbReference type="PANTHER" id="PTHR16517:SF7">
    <property type="entry name" value="PROTEIN KING TUBBY"/>
    <property type="match status" value="1"/>
</dbReference>
<dbReference type="InterPro" id="IPR000007">
    <property type="entry name" value="Tubby_C"/>
</dbReference>
<evidence type="ECO:0000313" key="4">
    <source>
        <dbReference type="EnsemblProtists" id="EOD27751"/>
    </source>
</evidence>
<dbReference type="RefSeq" id="XP_005780180.1">
    <property type="nucleotide sequence ID" value="XM_005780123.1"/>
</dbReference>
<proteinExistence type="inferred from homology"/>
<dbReference type="PANTHER" id="PTHR16517">
    <property type="entry name" value="TUBBY-RELATED"/>
    <property type="match status" value="1"/>
</dbReference>
<evidence type="ECO:0000259" key="3">
    <source>
        <dbReference type="Pfam" id="PF01167"/>
    </source>
</evidence>
<comment type="similarity">
    <text evidence="1">Belongs to the TUB family.</text>
</comment>
<reference evidence="5" key="1">
    <citation type="journal article" date="2013" name="Nature">
        <title>Pan genome of the phytoplankton Emiliania underpins its global distribution.</title>
        <authorList>
            <person name="Read B.A."/>
            <person name="Kegel J."/>
            <person name="Klute M.J."/>
            <person name="Kuo A."/>
            <person name="Lefebvre S.C."/>
            <person name="Maumus F."/>
            <person name="Mayer C."/>
            <person name="Miller J."/>
            <person name="Monier A."/>
            <person name="Salamov A."/>
            <person name="Young J."/>
            <person name="Aguilar M."/>
            <person name="Claverie J.M."/>
            <person name="Frickenhaus S."/>
            <person name="Gonzalez K."/>
            <person name="Herman E.K."/>
            <person name="Lin Y.C."/>
            <person name="Napier J."/>
            <person name="Ogata H."/>
            <person name="Sarno A.F."/>
            <person name="Shmutz J."/>
            <person name="Schroeder D."/>
            <person name="de Vargas C."/>
            <person name="Verret F."/>
            <person name="von Dassow P."/>
            <person name="Valentin K."/>
            <person name="Van de Peer Y."/>
            <person name="Wheeler G."/>
            <person name="Dacks J.B."/>
            <person name="Delwiche C.F."/>
            <person name="Dyhrman S.T."/>
            <person name="Glockner G."/>
            <person name="John U."/>
            <person name="Richards T."/>
            <person name="Worden A.Z."/>
            <person name="Zhang X."/>
            <person name="Grigoriev I.V."/>
            <person name="Allen A.E."/>
            <person name="Bidle K."/>
            <person name="Borodovsky M."/>
            <person name="Bowler C."/>
            <person name="Brownlee C."/>
            <person name="Cock J.M."/>
            <person name="Elias M."/>
            <person name="Gladyshev V.N."/>
            <person name="Groth M."/>
            <person name="Guda C."/>
            <person name="Hadaegh A."/>
            <person name="Iglesias-Rodriguez M.D."/>
            <person name="Jenkins J."/>
            <person name="Jones B.M."/>
            <person name="Lawson T."/>
            <person name="Leese F."/>
            <person name="Lindquist E."/>
            <person name="Lobanov A."/>
            <person name="Lomsadze A."/>
            <person name="Malik S.B."/>
            <person name="Marsh M.E."/>
            <person name="Mackinder L."/>
            <person name="Mock T."/>
            <person name="Mueller-Roeber B."/>
            <person name="Pagarete A."/>
            <person name="Parker M."/>
            <person name="Probert I."/>
            <person name="Quesneville H."/>
            <person name="Raines C."/>
            <person name="Rensing S.A."/>
            <person name="Riano-Pachon D.M."/>
            <person name="Richier S."/>
            <person name="Rokitta S."/>
            <person name="Shiraiwa Y."/>
            <person name="Soanes D.M."/>
            <person name="van der Giezen M."/>
            <person name="Wahlund T.M."/>
            <person name="Williams B."/>
            <person name="Wilson W."/>
            <person name="Wolfe G."/>
            <person name="Wurch L.L."/>
        </authorList>
    </citation>
    <scope>NUCLEOTIDE SEQUENCE</scope>
</reference>
<dbReference type="KEGG" id="ehx:EMIHUDRAFT_450080"/>
<dbReference type="EnsemblProtists" id="EOD27751">
    <property type="protein sequence ID" value="EOD27751"/>
    <property type="gene ID" value="EMIHUDRAFT_450080"/>
</dbReference>
<dbReference type="Proteomes" id="UP000013827">
    <property type="component" value="Unassembled WGS sequence"/>
</dbReference>
<dbReference type="Pfam" id="PF01167">
    <property type="entry name" value="Tub"/>
    <property type="match status" value="1"/>
</dbReference>
<dbReference type="HOGENOM" id="CLU_1063319_0_0_1"/>
<dbReference type="SUPFAM" id="SSF54518">
    <property type="entry name" value="Tubby C-terminal domain-like"/>
    <property type="match status" value="1"/>
</dbReference>
<keyword evidence="5" id="KW-1185">Reference proteome</keyword>
<feature type="region of interest" description="Disordered" evidence="2">
    <location>
        <begin position="112"/>
        <end position="133"/>
    </location>
</feature>
<protein>
    <recommendedName>
        <fullName evidence="3">Tubby C-terminal domain-containing protein</fullName>
    </recommendedName>
</protein>
<dbReference type="Gene3D" id="3.20.90.10">
    <property type="entry name" value="Tubby Protein, Chain A"/>
    <property type="match status" value="1"/>
</dbReference>
<evidence type="ECO:0000313" key="5">
    <source>
        <dbReference type="Proteomes" id="UP000013827"/>
    </source>
</evidence>
<dbReference type="eggNOG" id="KOG2502">
    <property type="taxonomic scope" value="Eukaryota"/>
</dbReference>
<evidence type="ECO:0000256" key="1">
    <source>
        <dbReference type="ARBA" id="ARBA00007129"/>
    </source>
</evidence>
<dbReference type="InterPro" id="IPR025659">
    <property type="entry name" value="Tubby-like_C"/>
</dbReference>
<dbReference type="PRINTS" id="PR01573">
    <property type="entry name" value="SUPERTUBBY"/>
</dbReference>
<organism evidence="4 5">
    <name type="scientific">Emiliania huxleyi (strain CCMP1516)</name>
    <dbReference type="NCBI Taxonomy" id="280463"/>
    <lineage>
        <taxon>Eukaryota</taxon>
        <taxon>Haptista</taxon>
        <taxon>Haptophyta</taxon>
        <taxon>Prymnesiophyceae</taxon>
        <taxon>Isochrysidales</taxon>
        <taxon>Noelaerhabdaceae</taxon>
        <taxon>Emiliania</taxon>
    </lineage>
</organism>
<accession>A0A0D3JW66</accession>
<feature type="domain" description="Tubby C-terminal" evidence="3">
    <location>
        <begin position="212"/>
        <end position="301"/>
    </location>
</feature>
<dbReference type="GeneID" id="17273297"/>